<sequence>MKRLYTMSYRSNGGTPYKLKVPISEMWINHSATQPSLAFLLSCPPQQHSPFDIYATELSTLEQSFIFGHGHRFY</sequence>
<dbReference type="AlphaFoldDB" id="A0AAV4RZX3"/>
<comment type="caution">
    <text evidence="1">The sequence shown here is derived from an EMBL/GenBank/DDBJ whole genome shotgun (WGS) entry which is preliminary data.</text>
</comment>
<gene>
    <name evidence="1" type="ORF">CEXT_125121</name>
</gene>
<evidence type="ECO:0000313" key="2">
    <source>
        <dbReference type="Proteomes" id="UP001054945"/>
    </source>
</evidence>
<evidence type="ECO:0000313" key="1">
    <source>
        <dbReference type="EMBL" id="GIY27448.1"/>
    </source>
</evidence>
<reference evidence="1 2" key="1">
    <citation type="submission" date="2021-06" db="EMBL/GenBank/DDBJ databases">
        <title>Caerostris extrusa draft genome.</title>
        <authorList>
            <person name="Kono N."/>
            <person name="Arakawa K."/>
        </authorList>
    </citation>
    <scope>NUCLEOTIDE SEQUENCE [LARGE SCALE GENOMIC DNA]</scope>
</reference>
<accession>A0AAV4RZX3</accession>
<dbReference type="EMBL" id="BPLR01008818">
    <property type="protein sequence ID" value="GIY27448.1"/>
    <property type="molecule type" value="Genomic_DNA"/>
</dbReference>
<protein>
    <submittedName>
        <fullName evidence="1">Uncharacterized protein</fullName>
    </submittedName>
</protein>
<proteinExistence type="predicted"/>
<organism evidence="1 2">
    <name type="scientific">Caerostris extrusa</name>
    <name type="common">Bark spider</name>
    <name type="synonym">Caerostris bankana</name>
    <dbReference type="NCBI Taxonomy" id="172846"/>
    <lineage>
        <taxon>Eukaryota</taxon>
        <taxon>Metazoa</taxon>
        <taxon>Ecdysozoa</taxon>
        <taxon>Arthropoda</taxon>
        <taxon>Chelicerata</taxon>
        <taxon>Arachnida</taxon>
        <taxon>Araneae</taxon>
        <taxon>Araneomorphae</taxon>
        <taxon>Entelegynae</taxon>
        <taxon>Araneoidea</taxon>
        <taxon>Araneidae</taxon>
        <taxon>Caerostris</taxon>
    </lineage>
</organism>
<dbReference type="Proteomes" id="UP001054945">
    <property type="component" value="Unassembled WGS sequence"/>
</dbReference>
<name>A0AAV4RZX3_CAEEX</name>
<keyword evidence="2" id="KW-1185">Reference proteome</keyword>